<dbReference type="RefSeq" id="XP_029954185.1">
    <property type="nucleotide sequence ID" value="XM_030098325.1"/>
</dbReference>
<dbReference type="InterPro" id="IPR003531">
    <property type="entry name" value="Hempt_rcpt_S_F1_CS"/>
</dbReference>
<accession>A0A672H4A1</accession>
<keyword evidence="4 9" id="KW-1133">Transmembrane helix</keyword>
<evidence type="ECO:0000256" key="2">
    <source>
        <dbReference type="ARBA" id="ARBA00022692"/>
    </source>
</evidence>
<dbReference type="GO" id="GO:0009897">
    <property type="term" value="C:external side of plasma membrane"/>
    <property type="evidence" value="ECO:0007669"/>
    <property type="project" value="TreeGrafter"/>
</dbReference>
<comment type="subcellular location">
    <subcellularLocation>
        <location evidence="1">Membrane</location>
        <topology evidence="1">Single-pass type I membrane protein</topology>
    </subcellularLocation>
</comment>
<dbReference type="OrthoDB" id="8939865at2759"/>
<feature type="signal peptide" evidence="10">
    <location>
        <begin position="1"/>
        <end position="27"/>
    </location>
</feature>
<evidence type="ECO:0000259" key="11">
    <source>
        <dbReference type="PROSITE" id="PS50853"/>
    </source>
</evidence>
<dbReference type="Ensembl" id="ENSSFAT00005024612.1">
    <property type="protein sequence ID" value="ENSSFAP00005023649.1"/>
    <property type="gene ID" value="ENSSFAG00005012199.1"/>
</dbReference>
<evidence type="ECO:0000256" key="8">
    <source>
        <dbReference type="SAM" id="MobiDB-lite"/>
    </source>
</evidence>
<evidence type="ECO:0000256" key="1">
    <source>
        <dbReference type="ARBA" id="ARBA00004479"/>
    </source>
</evidence>
<gene>
    <name evidence="12" type="primary">LOC115393348</name>
</gene>
<evidence type="ECO:0000256" key="5">
    <source>
        <dbReference type="ARBA" id="ARBA00023136"/>
    </source>
</evidence>
<evidence type="ECO:0000256" key="6">
    <source>
        <dbReference type="ARBA" id="ARBA00023170"/>
    </source>
</evidence>
<evidence type="ECO:0000313" key="13">
    <source>
        <dbReference type="Proteomes" id="UP000472267"/>
    </source>
</evidence>
<sequence length="440" mass="49323">MDGGPTPRTRTLLLVVFLFTCTDWLHGSQISDVDRRLRCVNDYLFTVSCTLSLTAGNLSSYWLHFTETFDERHYECQLTKTNSDYFCTFQTPNDLDTFSETDTYEISLCADREDESLECELLDDDYVPKENIRPNAPCCLAVSHNSSRYHFTWSSTYEDESPYSDLPADLQYELRLSEGADKVIWHNLSSDRTHVSVLDERFVAGAEYSARVRSSPSQFIYMGQWSDWSPELHWRAAKSAAPSEDPPGGEFLSDLGKKVFIPLSVIVLLVLLLGCAPVKKWRRSVFIPTPAPYFDTLYSECKGDFKSWAVVPDSPADLLKAEETLHIDTVVKCVDARVVEDAPCLYLQPLEEEVEEEVEEVHTYNNVSVAARDAALLGLPYAVSSMAPQGGSEPAAGDPGSRPYSNVPGEPGPPWYCNEYCTLSSFQQPGGGLAEQHRSF</sequence>
<proteinExistence type="predicted"/>
<keyword evidence="7" id="KW-0325">Glycoprotein</keyword>
<feature type="region of interest" description="Disordered" evidence="8">
    <location>
        <begin position="387"/>
        <end position="410"/>
    </location>
</feature>
<evidence type="ECO:0000256" key="3">
    <source>
        <dbReference type="ARBA" id="ARBA00022729"/>
    </source>
</evidence>
<dbReference type="OMA" id="CNEYCTL"/>
<organism evidence="12 13">
    <name type="scientific">Salarias fasciatus</name>
    <name type="common">Jewelled blenny</name>
    <name type="synonym">Blennius fasciatus</name>
    <dbReference type="NCBI Taxonomy" id="181472"/>
    <lineage>
        <taxon>Eukaryota</taxon>
        <taxon>Metazoa</taxon>
        <taxon>Chordata</taxon>
        <taxon>Craniata</taxon>
        <taxon>Vertebrata</taxon>
        <taxon>Euteleostomi</taxon>
        <taxon>Actinopterygii</taxon>
        <taxon>Neopterygii</taxon>
        <taxon>Teleostei</taxon>
        <taxon>Neoteleostei</taxon>
        <taxon>Acanthomorphata</taxon>
        <taxon>Ovalentaria</taxon>
        <taxon>Blenniimorphae</taxon>
        <taxon>Blenniiformes</taxon>
        <taxon>Blennioidei</taxon>
        <taxon>Blenniidae</taxon>
        <taxon>Salariinae</taxon>
        <taxon>Salarias</taxon>
    </lineage>
</organism>
<dbReference type="InterPro" id="IPR036116">
    <property type="entry name" value="FN3_sf"/>
</dbReference>
<reference evidence="12" key="3">
    <citation type="submission" date="2025-09" db="UniProtKB">
        <authorList>
            <consortium name="Ensembl"/>
        </authorList>
    </citation>
    <scope>IDENTIFICATION</scope>
</reference>
<dbReference type="GO" id="GO:0004896">
    <property type="term" value="F:cytokine receptor activity"/>
    <property type="evidence" value="ECO:0007669"/>
    <property type="project" value="InterPro"/>
</dbReference>
<dbReference type="InterPro" id="IPR013783">
    <property type="entry name" value="Ig-like_fold"/>
</dbReference>
<feature type="chain" id="PRO_5025552132" evidence="10">
    <location>
        <begin position="28"/>
        <end position="440"/>
    </location>
</feature>
<dbReference type="GeneID" id="115393348"/>
<evidence type="ECO:0000256" key="10">
    <source>
        <dbReference type="SAM" id="SignalP"/>
    </source>
</evidence>
<dbReference type="SUPFAM" id="SSF49265">
    <property type="entry name" value="Fibronectin type III"/>
    <property type="match status" value="1"/>
</dbReference>
<dbReference type="AlphaFoldDB" id="A0A672H4A1"/>
<keyword evidence="13" id="KW-1185">Reference proteome</keyword>
<dbReference type="PANTHER" id="PTHR23037">
    <property type="entry name" value="CYTOKINE RECEPTOR"/>
    <property type="match status" value="1"/>
</dbReference>
<evidence type="ECO:0000256" key="7">
    <source>
        <dbReference type="ARBA" id="ARBA00023180"/>
    </source>
</evidence>
<evidence type="ECO:0000256" key="4">
    <source>
        <dbReference type="ARBA" id="ARBA00022989"/>
    </source>
</evidence>
<keyword evidence="6" id="KW-0675">Receptor</keyword>
<keyword evidence="3 10" id="KW-0732">Signal</keyword>
<evidence type="ECO:0000313" key="12">
    <source>
        <dbReference type="Ensembl" id="ENSSFAP00005023649.1"/>
    </source>
</evidence>
<feature type="transmembrane region" description="Helical" evidence="9">
    <location>
        <begin position="259"/>
        <end position="278"/>
    </location>
</feature>
<dbReference type="InParanoid" id="A0A672H4A1"/>
<keyword evidence="5 9" id="KW-0472">Membrane</keyword>
<keyword evidence="2 9" id="KW-0812">Transmembrane</keyword>
<dbReference type="PANTHER" id="PTHR23037:SF7">
    <property type="entry name" value="INTERLEUKIN-21 RECEPTOR"/>
    <property type="match status" value="1"/>
</dbReference>
<reference evidence="12" key="2">
    <citation type="submission" date="2025-08" db="UniProtKB">
        <authorList>
            <consortium name="Ensembl"/>
        </authorList>
    </citation>
    <scope>IDENTIFICATION</scope>
</reference>
<dbReference type="PROSITE" id="PS50853">
    <property type="entry name" value="FN3"/>
    <property type="match status" value="1"/>
</dbReference>
<dbReference type="PROSITE" id="PS01355">
    <property type="entry name" value="HEMATOPO_REC_S_F1"/>
    <property type="match status" value="1"/>
</dbReference>
<evidence type="ECO:0000256" key="9">
    <source>
        <dbReference type="SAM" id="Phobius"/>
    </source>
</evidence>
<dbReference type="Proteomes" id="UP000472267">
    <property type="component" value="Chromosome 8"/>
</dbReference>
<dbReference type="Gene3D" id="2.60.40.10">
    <property type="entry name" value="Immunoglobulins"/>
    <property type="match status" value="2"/>
</dbReference>
<dbReference type="InterPro" id="IPR003961">
    <property type="entry name" value="FN3_dom"/>
</dbReference>
<name>A0A672H4A1_SALFA</name>
<protein>
    <submittedName>
        <fullName evidence="12">Interleukin-21 receptor-like</fullName>
    </submittedName>
</protein>
<feature type="domain" description="Fibronectin type-III" evidence="11">
    <location>
        <begin position="133"/>
        <end position="237"/>
    </location>
</feature>
<reference evidence="12" key="1">
    <citation type="submission" date="2019-06" db="EMBL/GenBank/DDBJ databases">
        <authorList>
            <consortium name="Wellcome Sanger Institute Data Sharing"/>
        </authorList>
    </citation>
    <scope>NUCLEOTIDE SEQUENCE [LARGE SCALE GENOMIC DNA]</scope>
</reference>